<dbReference type="AlphaFoldDB" id="H1YB31"/>
<reference evidence="1" key="1">
    <citation type="submission" date="2011-09" db="EMBL/GenBank/DDBJ databases">
        <title>The permanent draft genome of Mucilaginibacter paludis DSM 18603.</title>
        <authorList>
            <consortium name="US DOE Joint Genome Institute (JGI-PGF)"/>
            <person name="Lucas S."/>
            <person name="Han J."/>
            <person name="Lapidus A."/>
            <person name="Bruce D."/>
            <person name="Goodwin L."/>
            <person name="Pitluck S."/>
            <person name="Peters L."/>
            <person name="Kyrpides N."/>
            <person name="Mavromatis K."/>
            <person name="Ivanova N."/>
            <person name="Mikhailova N."/>
            <person name="Held B."/>
            <person name="Detter J.C."/>
            <person name="Tapia R."/>
            <person name="Han C."/>
            <person name="Land M."/>
            <person name="Hauser L."/>
            <person name="Markowitz V."/>
            <person name="Cheng J.-F."/>
            <person name="Hugenholtz P."/>
            <person name="Woyke T."/>
            <person name="Wu D."/>
            <person name="Tindall B."/>
            <person name="Brambilla E."/>
            <person name="Klenk H.-P."/>
            <person name="Eisen J.A."/>
        </authorList>
    </citation>
    <scope>NUCLEOTIDE SEQUENCE [LARGE SCALE GENOMIC DNA]</scope>
    <source>
        <strain evidence="1">DSM 18603</strain>
    </source>
</reference>
<proteinExistence type="predicted"/>
<name>H1YB31_9SPHI</name>
<dbReference type="Proteomes" id="UP000002774">
    <property type="component" value="Chromosome"/>
</dbReference>
<sequence>MITQEHIDNLKGKLNEILRSELLLGNEIIETAKGWPNEKTIMIFLKMPFRRNYILNDIEYRDINDPHYWKAEYFDKSKDHILACKFGS</sequence>
<organism evidence="1 2">
    <name type="scientific">Mucilaginibacter paludis DSM 18603</name>
    <dbReference type="NCBI Taxonomy" id="714943"/>
    <lineage>
        <taxon>Bacteria</taxon>
        <taxon>Pseudomonadati</taxon>
        <taxon>Bacteroidota</taxon>
        <taxon>Sphingobacteriia</taxon>
        <taxon>Sphingobacteriales</taxon>
        <taxon>Sphingobacteriaceae</taxon>
        <taxon>Mucilaginibacter</taxon>
    </lineage>
</organism>
<dbReference type="RefSeq" id="WP_008511577.1">
    <property type="nucleotide sequence ID" value="NZ_CM001403.1"/>
</dbReference>
<evidence type="ECO:0000313" key="1">
    <source>
        <dbReference type="EMBL" id="EHQ30064.1"/>
    </source>
</evidence>
<dbReference type="EMBL" id="CM001403">
    <property type="protein sequence ID" value="EHQ30064.1"/>
    <property type="molecule type" value="Genomic_DNA"/>
</dbReference>
<protein>
    <submittedName>
        <fullName evidence="1">Uncharacterized protein</fullName>
    </submittedName>
</protein>
<keyword evidence="2" id="KW-1185">Reference proteome</keyword>
<dbReference type="eggNOG" id="ENOG5033EXM">
    <property type="taxonomic scope" value="Bacteria"/>
</dbReference>
<gene>
    <name evidence="1" type="ORF">Mucpa_6005</name>
</gene>
<dbReference type="OrthoDB" id="308241at2"/>
<accession>H1YB31</accession>
<dbReference type="HOGENOM" id="CLU_2637117_0_0_10"/>
<evidence type="ECO:0000313" key="2">
    <source>
        <dbReference type="Proteomes" id="UP000002774"/>
    </source>
</evidence>